<reference evidence="2 3" key="1">
    <citation type="journal article" date="2017" name="BMC Genomics">
        <title>Genome sequencing of 39 Akkermansia muciniphila isolates reveals its population structure, genomic and functional diverisity, and global distribution in mammalian gut microbiotas.</title>
        <authorList>
            <person name="Guo X."/>
            <person name="Li S."/>
            <person name="Zhang J."/>
            <person name="Wu F."/>
            <person name="Li X."/>
            <person name="Wu D."/>
            <person name="Zhang M."/>
            <person name="Ou Z."/>
            <person name="Jie Z."/>
            <person name="Yan Q."/>
            <person name="Li P."/>
            <person name="Yi J."/>
            <person name="Peng Y."/>
        </authorList>
    </citation>
    <scope>NUCLEOTIDE SEQUENCE [LARGE SCALE GENOMIC DNA]</scope>
    <source>
        <strain evidence="2 3">GP24</strain>
    </source>
</reference>
<protein>
    <submittedName>
        <fullName evidence="2">Uncharacterized protein</fullName>
    </submittedName>
</protein>
<evidence type="ECO:0000256" key="1">
    <source>
        <dbReference type="SAM" id="MobiDB-lite"/>
    </source>
</evidence>
<sequence>MLTIPGMAAFLYSPINNERTTTMAIKLIANYSKRLGLPGYSSHQFEVSVETEISNTSELSLETERLYGSLQTAVDSQIQQVGFVPDEHYGIQPTQKPVPGAFGPQTTSTSSVRRTPPASIPESSVETVPAWKCSEKQQSLILELAGKAGLDDSALNELATRRFNKSVAMLNRMEASGLIDELMNCSGSSSKRSTSGRNNYTRRPATAYAGGSNPY</sequence>
<dbReference type="EMBL" id="PJKA01000012">
    <property type="protein sequence ID" value="PNC17699.1"/>
    <property type="molecule type" value="Genomic_DNA"/>
</dbReference>
<comment type="caution">
    <text evidence="2">The sequence shown here is derived from an EMBL/GenBank/DDBJ whole genome shotgun (WGS) entry which is preliminary data.</text>
</comment>
<feature type="region of interest" description="Disordered" evidence="1">
    <location>
        <begin position="186"/>
        <end position="215"/>
    </location>
</feature>
<name>A0A2N8HCT4_9BACT</name>
<organism evidence="2 3">
    <name type="scientific">Akkermansia muciniphila</name>
    <dbReference type="NCBI Taxonomy" id="239935"/>
    <lineage>
        <taxon>Bacteria</taxon>
        <taxon>Pseudomonadati</taxon>
        <taxon>Verrucomicrobiota</taxon>
        <taxon>Verrucomicrobiia</taxon>
        <taxon>Verrucomicrobiales</taxon>
        <taxon>Akkermansiaceae</taxon>
        <taxon>Akkermansia</taxon>
    </lineage>
</organism>
<accession>A0A2N8HCT4</accession>
<dbReference type="Proteomes" id="UP000236000">
    <property type="component" value="Unassembled WGS sequence"/>
</dbReference>
<evidence type="ECO:0000313" key="3">
    <source>
        <dbReference type="Proteomes" id="UP000236000"/>
    </source>
</evidence>
<proteinExistence type="predicted"/>
<feature type="compositionally biased region" description="Low complexity" evidence="1">
    <location>
        <begin position="186"/>
        <end position="197"/>
    </location>
</feature>
<feature type="region of interest" description="Disordered" evidence="1">
    <location>
        <begin position="94"/>
        <end position="126"/>
    </location>
</feature>
<gene>
    <name evidence="2" type="ORF">CXU22_08090</name>
</gene>
<dbReference type="AlphaFoldDB" id="A0A2N8HCT4"/>
<evidence type="ECO:0000313" key="2">
    <source>
        <dbReference type="EMBL" id="PNC17699.1"/>
    </source>
</evidence>